<protein>
    <submittedName>
        <fullName evidence="1">DUF2274 domain-containing protein</fullName>
    </submittedName>
</protein>
<name>A0A3B9GWE7_9PROT</name>
<dbReference type="RefSeq" id="WP_272987769.1">
    <property type="nucleotide sequence ID" value="NZ_CALCOC010000010.1"/>
</dbReference>
<gene>
    <name evidence="1" type="ORF">DCG58_06305</name>
</gene>
<accession>A0A3B9GWE7</accession>
<comment type="caution">
    <text evidence="1">The sequence shown here is derived from an EMBL/GenBank/DDBJ whole genome shotgun (WGS) entry which is preliminary data.</text>
</comment>
<reference evidence="1 2" key="1">
    <citation type="journal article" date="2018" name="Nat. Biotechnol.">
        <title>A standardized bacterial taxonomy based on genome phylogeny substantially revises the tree of life.</title>
        <authorList>
            <person name="Parks D.H."/>
            <person name="Chuvochina M."/>
            <person name="Waite D.W."/>
            <person name="Rinke C."/>
            <person name="Skarshewski A."/>
            <person name="Chaumeil P.A."/>
            <person name="Hugenholtz P."/>
        </authorList>
    </citation>
    <scope>NUCLEOTIDE SEQUENCE [LARGE SCALE GENOMIC DNA]</scope>
    <source>
        <strain evidence="1">UBA8733</strain>
    </source>
</reference>
<dbReference type="AlphaFoldDB" id="A0A3B9GWE7"/>
<dbReference type="Proteomes" id="UP000259610">
    <property type="component" value="Unassembled WGS sequence"/>
</dbReference>
<dbReference type="Pfam" id="PF10038">
    <property type="entry name" value="DUF2274"/>
    <property type="match status" value="1"/>
</dbReference>
<proteinExistence type="predicted"/>
<evidence type="ECO:0000313" key="1">
    <source>
        <dbReference type="EMBL" id="HAE26751.1"/>
    </source>
</evidence>
<dbReference type="InterPro" id="IPR018733">
    <property type="entry name" value="DUF2274"/>
</dbReference>
<dbReference type="EMBL" id="DMAN01000134">
    <property type="protein sequence ID" value="HAE26751.1"/>
    <property type="molecule type" value="Genomic_DNA"/>
</dbReference>
<organism evidence="1 2">
    <name type="scientific">Hyphomonas adhaerens</name>
    <dbReference type="NCBI Taxonomy" id="81029"/>
    <lineage>
        <taxon>Bacteria</taxon>
        <taxon>Pseudomonadati</taxon>
        <taxon>Pseudomonadota</taxon>
        <taxon>Alphaproteobacteria</taxon>
        <taxon>Hyphomonadales</taxon>
        <taxon>Hyphomonadaceae</taxon>
        <taxon>Hyphomonas</taxon>
    </lineage>
</organism>
<sequence>MTRTSACALASAENVVRRADRETVAKSPDNAAIYRQTYGEEEKPETLIPAMLENFLGADAGFKRARKALHANASKGD</sequence>
<evidence type="ECO:0000313" key="2">
    <source>
        <dbReference type="Proteomes" id="UP000259610"/>
    </source>
</evidence>